<dbReference type="RefSeq" id="WP_162475270.1">
    <property type="nucleotide sequence ID" value="NZ_LJAM02000006.1"/>
</dbReference>
<dbReference type="Gene3D" id="1.10.3230.20">
    <property type="entry name" value="P22 tail accessory factor (Gp4)"/>
    <property type="match status" value="1"/>
</dbReference>
<comment type="caution">
    <text evidence="1">The sequence shown here is derived from an EMBL/GenBank/DDBJ whole genome shotgun (WGS) entry which is preliminary data.</text>
</comment>
<evidence type="ECO:0000313" key="2">
    <source>
        <dbReference type="EMBL" id="RAP72986.1"/>
    </source>
</evidence>
<evidence type="ECO:0000313" key="3">
    <source>
        <dbReference type="Proteomes" id="UP000244334"/>
    </source>
</evidence>
<accession>A0A328TYF1</accession>
<name>A0A328TYF1_9GAMM</name>
<proteinExistence type="predicted"/>
<protein>
    <submittedName>
        <fullName evidence="1">Packaged DNA stabilization protein gp4</fullName>
    </submittedName>
</protein>
<keyword evidence="3" id="KW-1185">Reference proteome</keyword>
<reference evidence="1 3" key="1">
    <citation type="submission" date="2018-04" db="EMBL/GenBank/DDBJ databases">
        <title>Genomes of the Obligate Erwinia dacicola and Facultative Enterobacter sp. OLF Endosymbionts of the Olive Fruit fly, Bactrocera oleae.</title>
        <authorList>
            <person name="Estes A.M."/>
            <person name="Hearn D.J."/>
            <person name="Agarwal S."/>
            <person name="Pierson E.A."/>
            <person name="Dunning-Hotopp J.C."/>
        </authorList>
    </citation>
    <scope>NUCLEOTIDE SEQUENCE [LARGE SCALE GENOMIC DNA]</scope>
    <source>
        <strain evidence="1 3">Oroville</strain>
    </source>
</reference>
<dbReference type="InterPro" id="IPR038258">
    <property type="entry name" value="Gp4_sf"/>
</dbReference>
<dbReference type="EMBL" id="LJAM02000006">
    <property type="protein sequence ID" value="RAP72986.1"/>
    <property type="molecule type" value="Genomic_DNA"/>
</dbReference>
<gene>
    <name evidence="2" type="ORF">ACZ87_00156</name>
    <name evidence="1" type="ORF">ACZ87_00384</name>
</gene>
<dbReference type="Pfam" id="PF11650">
    <property type="entry name" value="P22_Tail-4"/>
    <property type="match status" value="1"/>
</dbReference>
<sequence>MNLTTKGDLITAALRKLGVASNATLTDIEPQSMEDGVNDLELMMAEWLGGLGSPGINVGYLFAPAGEPADAGDEHGIEMAAINAAILNIACRIAPDYGMEATAKLQVTAKYGKEQLVKLSAMSRARTAKCKSGYPNRMPTGSGNRLAAYNGWNFYHRDEVCNADTTTPADEGDG</sequence>
<evidence type="ECO:0000313" key="1">
    <source>
        <dbReference type="EMBL" id="RAP72786.1"/>
    </source>
</evidence>
<dbReference type="Proteomes" id="UP000244334">
    <property type="component" value="Unassembled WGS sequence"/>
</dbReference>
<organism evidence="1 3">
    <name type="scientific">Candidatus Erwinia dacicola</name>
    <dbReference type="NCBI Taxonomy" id="252393"/>
    <lineage>
        <taxon>Bacteria</taxon>
        <taxon>Pseudomonadati</taxon>
        <taxon>Pseudomonadota</taxon>
        <taxon>Gammaproteobacteria</taxon>
        <taxon>Enterobacterales</taxon>
        <taxon>Erwiniaceae</taxon>
        <taxon>Erwinia</taxon>
    </lineage>
</organism>
<dbReference type="AlphaFoldDB" id="A0A328TYF1"/>
<dbReference type="EMBL" id="LJAM02000013">
    <property type="protein sequence ID" value="RAP72786.1"/>
    <property type="molecule type" value="Genomic_DNA"/>
</dbReference>
<dbReference type="InterPro" id="IPR020362">
    <property type="entry name" value="Tail_accessory_Gp4"/>
</dbReference>